<proteinExistence type="predicted"/>
<dbReference type="InterPro" id="IPR046960">
    <property type="entry name" value="PPR_At4g14850-like_plant"/>
</dbReference>
<keyword evidence="3" id="KW-1185">Reference proteome</keyword>
<feature type="region of interest" description="Disordered" evidence="1">
    <location>
        <begin position="1"/>
        <end position="42"/>
    </location>
</feature>
<protein>
    <recommendedName>
        <fullName evidence="4">Pentatricopeptide repeat-containing protein</fullName>
    </recommendedName>
</protein>
<organism evidence="2 3">
    <name type="scientific">Tanacetum coccineum</name>
    <dbReference type="NCBI Taxonomy" id="301880"/>
    <lineage>
        <taxon>Eukaryota</taxon>
        <taxon>Viridiplantae</taxon>
        <taxon>Streptophyta</taxon>
        <taxon>Embryophyta</taxon>
        <taxon>Tracheophyta</taxon>
        <taxon>Spermatophyta</taxon>
        <taxon>Magnoliopsida</taxon>
        <taxon>eudicotyledons</taxon>
        <taxon>Gunneridae</taxon>
        <taxon>Pentapetalae</taxon>
        <taxon>asterids</taxon>
        <taxon>campanulids</taxon>
        <taxon>Asterales</taxon>
        <taxon>Asteraceae</taxon>
        <taxon>Asteroideae</taxon>
        <taxon>Anthemideae</taxon>
        <taxon>Anthemidinae</taxon>
        <taxon>Tanacetum</taxon>
    </lineage>
</organism>
<name>A0ABQ5FHC0_9ASTR</name>
<gene>
    <name evidence="2" type="ORF">Tco_1005690</name>
</gene>
<reference evidence="2" key="1">
    <citation type="journal article" date="2022" name="Int. J. Mol. Sci.">
        <title>Draft Genome of Tanacetum Coccineum: Genomic Comparison of Closely Related Tanacetum-Family Plants.</title>
        <authorList>
            <person name="Yamashiro T."/>
            <person name="Shiraishi A."/>
            <person name="Nakayama K."/>
            <person name="Satake H."/>
        </authorList>
    </citation>
    <scope>NUCLEOTIDE SEQUENCE</scope>
</reference>
<evidence type="ECO:0000256" key="1">
    <source>
        <dbReference type="SAM" id="MobiDB-lite"/>
    </source>
</evidence>
<feature type="compositionally biased region" description="Basic residues" evidence="1">
    <location>
        <begin position="1"/>
        <end position="10"/>
    </location>
</feature>
<dbReference type="Proteomes" id="UP001151760">
    <property type="component" value="Unassembled WGS sequence"/>
</dbReference>
<accession>A0ABQ5FHC0</accession>
<dbReference type="PANTHER" id="PTHR47926:SF465">
    <property type="entry name" value="PENTATRICOPEPTIDE REPEAT (PPR-LIKE) SUPERFAMILY PROTEIN"/>
    <property type="match status" value="1"/>
</dbReference>
<evidence type="ECO:0008006" key="4">
    <source>
        <dbReference type="Google" id="ProtNLM"/>
    </source>
</evidence>
<dbReference type="EMBL" id="BQNB010017350">
    <property type="protein sequence ID" value="GJT62157.1"/>
    <property type="molecule type" value="Genomic_DNA"/>
</dbReference>
<reference evidence="2" key="2">
    <citation type="submission" date="2022-01" db="EMBL/GenBank/DDBJ databases">
        <authorList>
            <person name="Yamashiro T."/>
            <person name="Shiraishi A."/>
            <person name="Satake H."/>
            <person name="Nakayama K."/>
        </authorList>
    </citation>
    <scope>NUCLEOTIDE SEQUENCE</scope>
</reference>
<comment type="caution">
    <text evidence="2">The sequence shown here is derived from an EMBL/GenBank/DDBJ whole genome shotgun (WGS) entry which is preliminary data.</text>
</comment>
<evidence type="ECO:0000313" key="2">
    <source>
        <dbReference type="EMBL" id="GJT62157.1"/>
    </source>
</evidence>
<dbReference type="PANTHER" id="PTHR47926">
    <property type="entry name" value="PENTATRICOPEPTIDE REPEAT-CONTAINING PROTEIN"/>
    <property type="match status" value="1"/>
</dbReference>
<feature type="compositionally biased region" description="Polar residues" evidence="1">
    <location>
        <begin position="14"/>
        <end position="29"/>
    </location>
</feature>
<evidence type="ECO:0000313" key="3">
    <source>
        <dbReference type="Proteomes" id="UP001151760"/>
    </source>
</evidence>
<sequence length="213" mass="24029">MPTHKAKKKGAGTGQEQGNPRGSYQTCGSRNHEGSTLPRLALEPSHGKEARWQLEDVCGLYGFKQVMSKILLSPPRNRLESRIPLQIPLQVFPRLLDMRRAGHFDEVVNQLRKMPIKPDARVWKALLGICRIHGNLEIGTVAVERLIKLEPQSSIGYVFLTENAEAPRANKFVITDGYFQRVTQALMIRLRQHEEIVAREGTGIARMSQTDLI</sequence>